<dbReference type="InterPro" id="IPR000522">
    <property type="entry name" value="ABC_transptr_permease_BtuC"/>
</dbReference>
<gene>
    <name evidence="9" type="ORF">GCM10009550_33010</name>
</gene>
<feature type="transmembrane region" description="Helical" evidence="8">
    <location>
        <begin position="320"/>
        <end position="338"/>
    </location>
</feature>
<dbReference type="Pfam" id="PF01032">
    <property type="entry name" value="FecCD"/>
    <property type="match status" value="1"/>
</dbReference>
<dbReference type="PANTHER" id="PTHR30472:SF1">
    <property type="entry name" value="FE(3+) DICITRATE TRANSPORT SYSTEM PERMEASE PROTEIN FECC-RELATED"/>
    <property type="match status" value="1"/>
</dbReference>
<evidence type="ECO:0000256" key="7">
    <source>
        <dbReference type="ARBA" id="ARBA00023136"/>
    </source>
</evidence>
<feature type="transmembrane region" description="Helical" evidence="8">
    <location>
        <begin position="76"/>
        <end position="93"/>
    </location>
</feature>
<sequence length="345" mass="35015">MTTRTTHPSRGAGPLRPGAARPAFALLLALLLLAAATLASIALGSLAIPPGALWDVLTGHGDPHHTAVVHSRYPRTALGILAGACLAVAGTLMQGVTRNPLADPGMLGINAGASATIVLATAYLGASGQADILWWSLPGALAAGLLVHLIGTRRGGTSTVRLVLAGAVLAAVLNALIQAVTLSRPEVFDNYRFWVVGSLAGRGFDTLWTVLPLAAAGLLAALALGRPLNTLALGDDSATALGARPARTKAAGLLTATLLAAAATAATGPIAFIGLAVPHLVRALLGPDLRHQILFSLLLGPSLLLAADIIGRLLLRPEELMVGIVTAFVGAPALLIAVRKMRKDA</sequence>
<keyword evidence="3" id="KW-0813">Transport</keyword>
<evidence type="ECO:0000256" key="2">
    <source>
        <dbReference type="ARBA" id="ARBA00007935"/>
    </source>
</evidence>
<feature type="transmembrane region" description="Helical" evidence="8">
    <location>
        <begin position="293"/>
        <end position="314"/>
    </location>
</feature>
<dbReference type="CDD" id="cd06550">
    <property type="entry name" value="TM_ABC_iron-siderophores_like"/>
    <property type="match status" value="1"/>
</dbReference>
<dbReference type="Gene3D" id="1.10.3470.10">
    <property type="entry name" value="ABC transporter involved in vitamin B12 uptake, BtuC"/>
    <property type="match status" value="1"/>
</dbReference>
<feature type="transmembrane region" description="Helical" evidence="8">
    <location>
        <begin position="162"/>
        <end position="182"/>
    </location>
</feature>
<keyword evidence="6 8" id="KW-1133">Transmembrane helix</keyword>
<reference evidence="9 10" key="1">
    <citation type="journal article" date="2019" name="Int. J. Syst. Evol. Microbiol.">
        <title>The Global Catalogue of Microorganisms (GCM) 10K type strain sequencing project: providing services to taxonomists for standard genome sequencing and annotation.</title>
        <authorList>
            <consortium name="The Broad Institute Genomics Platform"/>
            <consortium name="The Broad Institute Genome Sequencing Center for Infectious Disease"/>
            <person name="Wu L."/>
            <person name="Ma J."/>
        </authorList>
    </citation>
    <scope>NUCLEOTIDE SEQUENCE [LARGE SCALE GENOMIC DNA]</scope>
    <source>
        <strain evidence="9 10">JCM 10696</strain>
    </source>
</reference>
<evidence type="ECO:0000256" key="4">
    <source>
        <dbReference type="ARBA" id="ARBA00022475"/>
    </source>
</evidence>
<dbReference type="InterPro" id="IPR037294">
    <property type="entry name" value="ABC_BtuC-like"/>
</dbReference>
<name>A0ABN1R6K9_9ACTN</name>
<evidence type="ECO:0000256" key="6">
    <source>
        <dbReference type="ARBA" id="ARBA00022989"/>
    </source>
</evidence>
<accession>A0ABN1R6K9</accession>
<keyword evidence="4" id="KW-1003">Cell membrane</keyword>
<evidence type="ECO:0000256" key="5">
    <source>
        <dbReference type="ARBA" id="ARBA00022692"/>
    </source>
</evidence>
<feature type="transmembrane region" description="Helical" evidence="8">
    <location>
        <begin position="132"/>
        <end position="150"/>
    </location>
</feature>
<keyword evidence="7 8" id="KW-0472">Membrane</keyword>
<dbReference type="SUPFAM" id="SSF81345">
    <property type="entry name" value="ABC transporter involved in vitamin B12 uptake, BtuC"/>
    <property type="match status" value="1"/>
</dbReference>
<comment type="similarity">
    <text evidence="2">Belongs to the binding-protein-dependent transport system permease family. FecCD subfamily.</text>
</comment>
<feature type="transmembrane region" description="Helical" evidence="8">
    <location>
        <begin position="105"/>
        <end position="126"/>
    </location>
</feature>
<protein>
    <submittedName>
        <fullName evidence="9">Iron chelate uptake ABC transporter family permease subunit</fullName>
    </submittedName>
</protein>
<evidence type="ECO:0000313" key="10">
    <source>
        <dbReference type="Proteomes" id="UP001500665"/>
    </source>
</evidence>
<keyword evidence="5 8" id="KW-0812">Transmembrane</keyword>
<keyword evidence="10" id="KW-1185">Reference proteome</keyword>
<feature type="transmembrane region" description="Helical" evidence="8">
    <location>
        <begin position="258"/>
        <end position="281"/>
    </location>
</feature>
<organism evidence="9 10">
    <name type="scientific">Actinocorallia libanotica</name>
    <dbReference type="NCBI Taxonomy" id="46162"/>
    <lineage>
        <taxon>Bacteria</taxon>
        <taxon>Bacillati</taxon>
        <taxon>Actinomycetota</taxon>
        <taxon>Actinomycetes</taxon>
        <taxon>Streptosporangiales</taxon>
        <taxon>Thermomonosporaceae</taxon>
        <taxon>Actinocorallia</taxon>
    </lineage>
</organism>
<evidence type="ECO:0000256" key="1">
    <source>
        <dbReference type="ARBA" id="ARBA00004651"/>
    </source>
</evidence>
<proteinExistence type="inferred from homology"/>
<evidence type="ECO:0000256" key="3">
    <source>
        <dbReference type="ARBA" id="ARBA00022448"/>
    </source>
</evidence>
<comment type="subcellular location">
    <subcellularLocation>
        <location evidence="1">Cell membrane</location>
        <topology evidence="1">Multi-pass membrane protein</topology>
    </subcellularLocation>
</comment>
<dbReference type="PANTHER" id="PTHR30472">
    <property type="entry name" value="FERRIC ENTEROBACTIN TRANSPORT SYSTEM PERMEASE PROTEIN"/>
    <property type="match status" value="1"/>
</dbReference>
<dbReference type="EMBL" id="BAAAHH010000012">
    <property type="protein sequence ID" value="GAA0952368.1"/>
    <property type="molecule type" value="Genomic_DNA"/>
</dbReference>
<evidence type="ECO:0000313" key="9">
    <source>
        <dbReference type="EMBL" id="GAA0952368.1"/>
    </source>
</evidence>
<dbReference type="RefSeq" id="WP_344241664.1">
    <property type="nucleotide sequence ID" value="NZ_BAAAHH010000012.1"/>
</dbReference>
<comment type="caution">
    <text evidence="9">The sequence shown here is derived from an EMBL/GenBank/DDBJ whole genome shotgun (WGS) entry which is preliminary data.</text>
</comment>
<evidence type="ECO:0000256" key="8">
    <source>
        <dbReference type="SAM" id="Phobius"/>
    </source>
</evidence>
<dbReference type="Proteomes" id="UP001500665">
    <property type="component" value="Unassembled WGS sequence"/>
</dbReference>